<evidence type="ECO:0000313" key="2">
    <source>
        <dbReference type="Proteomes" id="UP001317629"/>
    </source>
</evidence>
<dbReference type="EMBL" id="AP027142">
    <property type="protein sequence ID" value="BDV34983.1"/>
    <property type="molecule type" value="Genomic_DNA"/>
</dbReference>
<protein>
    <submittedName>
        <fullName evidence="1">Uncharacterized protein</fullName>
    </submittedName>
</protein>
<reference evidence="1 2" key="1">
    <citation type="journal article" date="2023" name="Int. J. Syst. Evol. Microbiol.">
        <title>Methylocystis iwaonis sp. nov., a type II methane-oxidizing bacterium from surface soil of a rice paddy field in Japan, and emended description of the genus Methylocystis (ex Whittenbury et al. 1970) Bowman et al. 1993.</title>
        <authorList>
            <person name="Kaise H."/>
            <person name="Sawadogo J.B."/>
            <person name="Alam M.S."/>
            <person name="Ueno C."/>
            <person name="Dianou D."/>
            <person name="Shinjo R."/>
            <person name="Asakawa S."/>
        </authorList>
    </citation>
    <scope>NUCLEOTIDE SEQUENCE [LARGE SCALE GENOMIC DNA]</scope>
    <source>
        <strain evidence="1 2">SS37A-Re</strain>
    </source>
</reference>
<evidence type="ECO:0000313" key="1">
    <source>
        <dbReference type="EMBL" id="BDV34983.1"/>
    </source>
</evidence>
<dbReference type="Proteomes" id="UP001317629">
    <property type="component" value="Chromosome"/>
</dbReference>
<keyword evidence="2" id="KW-1185">Reference proteome</keyword>
<gene>
    <name evidence="1" type="ORF">SS37A_25120</name>
</gene>
<organism evidence="1 2">
    <name type="scientific">Methylocystis iwaonis</name>
    <dbReference type="NCBI Taxonomy" id="2885079"/>
    <lineage>
        <taxon>Bacteria</taxon>
        <taxon>Pseudomonadati</taxon>
        <taxon>Pseudomonadota</taxon>
        <taxon>Alphaproteobacteria</taxon>
        <taxon>Hyphomicrobiales</taxon>
        <taxon>Methylocystaceae</taxon>
        <taxon>Methylocystis</taxon>
    </lineage>
</organism>
<dbReference type="RefSeq" id="WP_281928282.1">
    <property type="nucleotide sequence ID" value="NZ_AP027142.1"/>
</dbReference>
<name>A0ABM8EAH1_9HYPH</name>
<accession>A0ABM8EAH1</accession>
<sequence>MLGFEIWKNGEKLATAGVNENGVISFMLTWVGKGAGAPFLLADGPAIEGLDLRVGGIDASDPAGEQSVEWIEDTGLHIGDDIRIKLVSTDAVDAPARREPTEGLPAGQLRFLPCTNCGAPRIAGATPSE</sequence>
<proteinExistence type="predicted"/>